<accession>A0A7S1QGC0</accession>
<reference evidence="2" key="1">
    <citation type="submission" date="2021-01" db="EMBL/GenBank/DDBJ databases">
        <authorList>
            <person name="Corre E."/>
            <person name="Pelletier E."/>
            <person name="Niang G."/>
            <person name="Scheremetjew M."/>
            <person name="Finn R."/>
            <person name="Kale V."/>
            <person name="Holt S."/>
            <person name="Cochrane G."/>
            <person name="Meng A."/>
            <person name="Brown T."/>
            <person name="Cohen L."/>
        </authorList>
    </citation>
    <scope>NUCLEOTIDE SEQUENCE</scope>
    <source>
        <strain evidence="2">OF101</strain>
    </source>
</reference>
<feature type="transmembrane region" description="Helical" evidence="1">
    <location>
        <begin position="136"/>
        <end position="154"/>
    </location>
</feature>
<dbReference type="EMBL" id="HBGE01042309">
    <property type="protein sequence ID" value="CAD9138109.1"/>
    <property type="molecule type" value="Transcribed_RNA"/>
</dbReference>
<proteinExistence type="predicted"/>
<evidence type="ECO:0000256" key="1">
    <source>
        <dbReference type="SAM" id="Phobius"/>
    </source>
</evidence>
<sequence length="185" mass="21628">MAQAILAQEAPEPHLYLGTLPPSLRVWPQPWQLPAMALLRSAARFKHHWTVGDTQYIGCWAMVPKKYGNGALGPVSYADRTPVPKDWILRGSGIHGPENGEVMKLVLWNRLKQRRPQRTDCSIEELQEYYRMEVAIVWWMFGLVFFMAPLNWWGKKYRMVHDHYPWCPKRHDGTRGPGPYAWFLE</sequence>
<keyword evidence="1" id="KW-1133">Transmembrane helix</keyword>
<name>A0A7S1QGC0_ALECA</name>
<keyword evidence="1" id="KW-0472">Membrane</keyword>
<organism evidence="2">
    <name type="scientific">Alexandrium catenella</name>
    <name type="common">Red tide dinoflagellate</name>
    <name type="synonym">Gonyaulax catenella</name>
    <dbReference type="NCBI Taxonomy" id="2925"/>
    <lineage>
        <taxon>Eukaryota</taxon>
        <taxon>Sar</taxon>
        <taxon>Alveolata</taxon>
        <taxon>Dinophyceae</taxon>
        <taxon>Gonyaulacales</taxon>
        <taxon>Pyrocystaceae</taxon>
        <taxon>Alexandrium</taxon>
    </lineage>
</organism>
<evidence type="ECO:0000313" key="2">
    <source>
        <dbReference type="EMBL" id="CAD9138109.1"/>
    </source>
</evidence>
<gene>
    <name evidence="2" type="ORF">ACAT0790_LOCUS25563</name>
</gene>
<protein>
    <submittedName>
        <fullName evidence="2">Uncharacterized protein</fullName>
    </submittedName>
</protein>
<keyword evidence="1" id="KW-0812">Transmembrane</keyword>
<dbReference type="AlphaFoldDB" id="A0A7S1QGC0"/>